<organism evidence="1 2">
    <name type="scientific">Mucor circinelloides f. lusitanicus</name>
    <name type="common">Mucor racemosus var. lusitanicus</name>
    <dbReference type="NCBI Taxonomy" id="29924"/>
    <lineage>
        <taxon>Eukaryota</taxon>
        <taxon>Fungi</taxon>
        <taxon>Fungi incertae sedis</taxon>
        <taxon>Mucoromycota</taxon>
        <taxon>Mucoromycotina</taxon>
        <taxon>Mucoromycetes</taxon>
        <taxon>Mucorales</taxon>
        <taxon>Mucorineae</taxon>
        <taxon>Mucoraceae</taxon>
        <taxon>Mucor</taxon>
    </lineage>
</organism>
<sequence>MQESEIDMCHSAVAGDVGNPANVKRAVKVTVEKYGRIDLKRDMYQAASLAYKPAFATIRGRFDHPSLVKHAKKADYSIVHNATNYALLALEAKSCSNDLVKTGKYLKDLINAAKASGYQGLQLLGLVSRGDEISIYIVEHSSDVLFTMFKLDTIYIPVSMTSFV</sequence>
<evidence type="ECO:0000313" key="1">
    <source>
        <dbReference type="EMBL" id="KAF1799274.1"/>
    </source>
</evidence>
<evidence type="ECO:0000313" key="2">
    <source>
        <dbReference type="Proteomes" id="UP000469890"/>
    </source>
</evidence>
<protein>
    <submittedName>
        <fullName evidence="1">Uncharacterized protein</fullName>
    </submittedName>
</protein>
<gene>
    <name evidence="1" type="ORF">FB192DRAFT_1344287</name>
</gene>
<proteinExistence type="predicted"/>
<dbReference type="AlphaFoldDB" id="A0A8H4BBM3"/>
<dbReference type="Proteomes" id="UP000469890">
    <property type="component" value="Unassembled WGS sequence"/>
</dbReference>
<name>A0A8H4BBM3_MUCCL</name>
<accession>A0A8H4BBM3</accession>
<reference evidence="1 2" key="1">
    <citation type="submission" date="2019-09" db="EMBL/GenBank/DDBJ databases">
        <authorList>
            <consortium name="DOE Joint Genome Institute"/>
            <person name="Mondo S.J."/>
            <person name="Navarro-Mendoza M.I."/>
            <person name="Perez-Arques C."/>
            <person name="Panchal S."/>
            <person name="Nicolas F.E."/>
            <person name="Ganguly P."/>
            <person name="Pangilinan J."/>
            <person name="Grigoriev I."/>
            <person name="Heitman J."/>
            <person name="Sanya K."/>
            <person name="Garre V."/>
        </authorList>
    </citation>
    <scope>NUCLEOTIDE SEQUENCE [LARGE SCALE GENOMIC DNA]</scope>
    <source>
        <strain evidence="1 2">MU402</strain>
    </source>
</reference>
<dbReference type="EMBL" id="JAAECE010000006">
    <property type="protein sequence ID" value="KAF1799274.1"/>
    <property type="molecule type" value="Genomic_DNA"/>
</dbReference>
<comment type="caution">
    <text evidence="1">The sequence shown here is derived from an EMBL/GenBank/DDBJ whole genome shotgun (WGS) entry which is preliminary data.</text>
</comment>